<gene>
    <name evidence="2" type="ORF">SEA_CUKE_4</name>
</gene>
<evidence type="ECO:0000313" key="2">
    <source>
        <dbReference type="EMBL" id="AVD99622.1"/>
    </source>
</evidence>
<reference evidence="3" key="1">
    <citation type="submission" date="2018-01" db="EMBL/GenBank/DDBJ databases">
        <authorList>
            <person name="Gaut B.S."/>
            <person name="Morton B.R."/>
            <person name="Clegg M.T."/>
            <person name="Duvall M.R."/>
        </authorList>
    </citation>
    <scope>NUCLEOTIDE SEQUENCE [LARGE SCALE GENOMIC DNA]</scope>
</reference>
<dbReference type="EMBL" id="MG757156">
    <property type="protein sequence ID" value="AVD99622.1"/>
    <property type="molecule type" value="Genomic_DNA"/>
</dbReference>
<dbReference type="Proteomes" id="UP000240246">
    <property type="component" value="Segment"/>
</dbReference>
<organism evidence="2 3">
    <name type="scientific">Mycobacterium phage Cuke</name>
    <dbReference type="NCBI Taxonomy" id="2079417"/>
    <lineage>
        <taxon>Viruses</taxon>
        <taxon>Duplodnaviria</taxon>
        <taxon>Heunggongvirae</taxon>
        <taxon>Uroviricota</taxon>
        <taxon>Caudoviricetes</taxon>
        <taxon>Cukevirus</taxon>
        <taxon>Cukevirus cuke</taxon>
    </lineage>
</organism>
<name>A0A2L1IWT6_9CAUD</name>
<proteinExistence type="predicted"/>
<feature type="region of interest" description="Disordered" evidence="1">
    <location>
        <begin position="1"/>
        <end position="49"/>
    </location>
</feature>
<evidence type="ECO:0000256" key="1">
    <source>
        <dbReference type="SAM" id="MobiDB-lite"/>
    </source>
</evidence>
<keyword evidence="3" id="KW-1185">Reference proteome</keyword>
<accession>A0A2L1IWT6</accession>
<protein>
    <submittedName>
        <fullName evidence="2">Uncharacterized protein</fullName>
    </submittedName>
</protein>
<sequence length="61" mass="5925">MAVNKLGQSMVGRKAGGAVKQPAKMPATMKGKSAGKSGSGGSGKSLKMANGVSSGVIKTAF</sequence>
<evidence type="ECO:0000313" key="3">
    <source>
        <dbReference type="Proteomes" id="UP000240246"/>
    </source>
</evidence>